<dbReference type="InterPro" id="IPR019734">
    <property type="entry name" value="TPR_rpt"/>
</dbReference>
<comment type="caution">
    <text evidence="3">The sequence shown here is derived from an EMBL/GenBank/DDBJ whole genome shotgun (WGS) entry which is preliminary data.</text>
</comment>
<evidence type="ECO:0000256" key="1">
    <source>
        <dbReference type="PROSITE-ProRule" id="PRU00339"/>
    </source>
</evidence>
<dbReference type="SUPFAM" id="SSF48452">
    <property type="entry name" value="TPR-like"/>
    <property type="match status" value="1"/>
</dbReference>
<sequence length="406" mass="43984">MSERILAGRALPALLLLASLVLAACASAPAARPQAALSERLPVFWADERFAEDTGAQMKGELALALSEDMEQFAQRSLVPMASRIGGPQALFSALFERGRVVVEYSSDYTRNASEAWSARRGNCLSLALMTAAYARRLGVEPHFHLVRTPNVWSRGERLNFLVRHVNVTLVGDGSDGSVLAAPGSQGLTVDFVPPNRRIREVVKEISEATVLAMYLNNLASEAMDGGRYDQSYQLVKQALLRDPALPEAYNTLGLVLQRRGATDKAEAALRQSLALAPEGVAALSNLLALLEQRGGAAAQAELPQLRERLAAVQPRAPFADFDAGEVALAQGDAEGALAAFLRQREVTGDDARIEQMLATSYARLGRFSEARDALRLALEYSDNEGQRHELSAKKKLLLQARAQQP</sequence>
<reference evidence="3 4" key="1">
    <citation type="submission" date="2024-05" db="EMBL/GenBank/DDBJ databases">
        <title>Roseateles sp. 2.12 16S ribosomal RNA gene Genome sequencing and assembly.</title>
        <authorList>
            <person name="Woo H."/>
        </authorList>
    </citation>
    <scope>NUCLEOTIDE SEQUENCE [LARGE SCALE GENOMIC DNA]</scope>
    <source>
        <strain evidence="3 4">2.12</strain>
    </source>
</reference>
<feature type="signal peptide" evidence="2">
    <location>
        <begin position="1"/>
        <end position="23"/>
    </location>
</feature>
<evidence type="ECO:0000313" key="3">
    <source>
        <dbReference type="EMBL" id="MEO3712599.1"/>
    </source>
</evidence>
<dbReference type="RefSeq" id="WP_347608238.1">
    <property type="nucleotide sequence ID" value="NZ_JBDPZC010000002.1"/>
</dbReference>
<dbReference type="InterPro" id="IPR011990">
    <property type="entry name" value="TPR-like_helical_dom_sf"/>
</dbReference>
<dbReference type="PROSITE" id="PS50005">
    <property type="entry name" value="TPR"/>
    <property type="match status" value="1"/>
</dbReference>
<protein>
    <recommendedName>
        <fullName evidence="5">Transglutaminase-like domain-containing protein</fullName>
    </recommendedName>
</protein>
<evidence type="ECO:0000313" key="4">
    <source>
        <dbReference type="Proteomes" id="UP001462640"/>
    </source>
</evidence>
<dbReference type="Gene3D" id="1.25.40.10">
    <property type="entry name" value="Tetratricopeptide repeat domain"/>
    <property type="match status" value="2"/>
</dbReference>
<dbReference type="Proteomes" id="UP001462640">
    <property type="component" value="Unassembled WGS sequence"/>
</dbReference>
<dbReference type="SMART" id="SM00028">
    <property type="entry name" value="TPR"/>
    <property type="match status" value="3"/>
</dbReference>
<feature type="chain" id="PRO_5047536245" description="Transglutaminase-like domain-containing protein" evidence="2">
    <location>
        <begin position="24"/>
        <end position="406"/>
    </location>
</feature>
<organism evidence="3 4">
    <name type="scientific">Roseateles flavus</name>
    <dbReference type="NCBI Taxonomy" id="3149041"/>
    <lineage>
        <taxon>Bacteria</taxon>
        <taxon>Pseudomonadati</taxon>
        <taxon>Pseudomonadota</taxon>
        <taxon>Betaproteobacteria</taxon>
        <taxon>Burkholderiales</taxon>
        <taxon>Sphaerotilaceae</taxon>
        <taxon>Roseateles</taxon>
    </lineage>
</organism>
<dbReference type="PROSITE" id="PS51257">
    <property type="entry name" value="PROKAR_LIPOPROTEIN"/>
    <property type="match status" value="1"/>
</dbReference>
<dbReference type="EMBL" id="JBDPZC010000002">
    <property type="protein sequence ID" value="MEO3712599.1"/>
    <property type="molecule type" value="Genomic_DNA"/>
</dbReference>
<evidence type="ECO:0008006" key="5">
    <source>
        <dbReference type="Google" id="ProtNLM"/>
    </source>
</evidence>
<name>A0ABV0GC28_9BURK</name>
<gene>
    <name evidence="3" type="ORF">ABDJ40_07435</name>
</gene>
<keyword evidence="1" id="KW-0802">TPR repeat</keyword>
<evidence type="ECO:0000256" key="2">
    <source>
        <dbReference type="SAM" id="SignalP"/>
    </source>
</evidence>
<keyword evidence="2" id="KW-0732">Signal</keyword>
<accession>A0ABV0GC28</accession>
<keyword evidence="4" id="KW-1185">Reference proteome</keyword>
<proteinExistence type="predicted"/>
<dbReference type="Pfam" id="PF13432">
    <property type="entry name" value="TPR_16"/>
    <property type="match status" value="1"/>
</dbReference>
<dbReference type="Pfam" id="PF13181">
    <property type="entry name" value="TPR_8"/>
    <property type="match status" value="1"/>
</dbReference>
<feature type="repeat" description="TPR" evidence="1">
    <location>
        <begin position="247"/>
        <end position="280"/>
    </location>
</feature>